<protein>
    <submittedName>
        <fullName evidence="2">Uncharacterized protein</fullName>
    </submittedName>
</protein>
<keyword evidence="3" id="KW-1185">Reference proteome</keyword>
<dbReference type="EMBL" id="CAEY01000211">
    <property type="status" value="NOT_ANNOTATED_CDS"/>
    <property type="molecule type" value="Genomic_DNA"/>
</dbReference>
<dbReference type="AlphaFoldDB" id="T1KLG5"/>
<evidence type="ECO:0000256" key="1">
    <source>
        <dbReference type="SAM" id="MobiDB-lite"/>
    </source>
</evidence>
<name>T1KLG5_TETUR</name>
<dbReference type="Proteomes" id="UP000015104">
    <property type="component" value="Unassembled WGS sequence"/>
</dbReference>
<feature type="region of interest" description="Disordered" evidence="1">
    <location>
        <begin position="53"/>
        <end position="83"/>
    </location>
</feature>
<dbReference type="EnsemblMetazoa" id="tetur14g02360.1">
    <property type="protein sequence ID" value="tetur14g02360.1"/>
    <property type="gene ID" value="tetur14g02360"/>
</dbReference>
<organism evidence="2 3">
    <name type="scientific">Tetranychus urticae</name>
    <name type="common">Two-spotted spider mite</name>
    <dbReference type="NCBI Taxonomy" id="32264"/>
    <lineage>
        <taxon>Eukaryota</taxon>
        <taxon>Metazoa</taxon>
        <taxon>Ecdysozoa</taxon>
        <taxon>Arthropoda</taxon>
        <taxon>Chelicerata</taxon>
        <taxon>Arachnida</taxon>
        <taxon>Acari</taxon>
        <taxon>Acariformes</taxon>
        <taxon>Trombidiformes</taxon>
        <taxon>Prostigmata</taxon>
        <taxon>Eleutherengona</taxon>
        <taxon>Raphignathae</taxon>
        <taxon>Tetranychoidea</taxon>
        <taxon>Tetranychidae</taxon>
        <taxon>Tetranychus</taxon>
    </lineage>
</organism>
<evidence type="ECO:0000313" key="3">
    <source>
        <dbReference type="Proteomes" id="UP000015104"/>
    </source>
</evidence>
<proteinExistence type="predicted"/>
<sequence>MFLSSTNGRLMLFKSASSSPIKHRKPLKESPIYFITTRLAKPSLISSISSSISSSFSSSKPSTSPPLPNSMDNQSLKVPPRKTYSPSMDKSLLSSAIYKLPLKFISNAKPIDIITGFTKHGNNFMVKNKKQNPKKPSNVIYLPVKYHSNGKPSKVIINKFTKNFQM</sequence>
<reference evidence="3" key="1">
    <citation type="submission" date="2011-08" db="EMBL/GenBank/DDBJ databases">
        <authorList>
            <person name="Rombauts S."/>
        </authorList>
    </citation>
    <scope>NUCLEOTIDE SEQUENCE</scope>
    <source>
        <strain evidence="3">London</strain>
    </source>
</reference>
<dbReference type="HOGENOM" id="CLU_1604834_0_0_1"/>
<accession>T1KLG5</accession>
<reference evidence="2" key="2">
    <citation type="submission" date="2015-06" db="UniProtKB">
        <authorList>
            <consortium name="EnsemblMetazoa"/>
        </authorList>
    </citation>
    <scope>IDENTIFICATION</scope>
</reference>
<evidence type="ECO:0000313" key="2">
    <source>
        <dbReference type="EnsemblMetazoa" id="tetur14g02360.1"/>
    </source>
</evidence>
<feature type="compositionally biased region" description="Low complexity" evidence="1">
    <location>
        <begin position="53"/>
        <end position="62"/>
    </location>
</feature>